<feature type="transmembrane region" description="Helical" evidence="1">
    <location>
        <begin position="6"/>
        <end position="23"/>
    </location>
</feature>
<proteinExistence type="predicted"/>
<keyword evidence="1" id="KW-1133">Transmembrane helix</keyword>
<protein>
    <submittedName>
        <fullName evidence="2">Uncharacterized protein</fullName>
    </submittedName>
</protein>
<reference evidence="2 3" key="1">
    <citation type="submission" date="2016-10" db="EMBL/GenBank/DDBJ databases">
        <authorList>
            <person name="de Groot N.N."/>
        </authorList>
    </citation>
    <scope>NUCLEOTIDE SEQUENCE [LARGE SCALE GENOMIC DNA]</scope>
    <source>
        <strain evidence="2 3">DSM 527</strain>
    </source>
</reference>
<organism evidence="2 3">
    <name type="scientific">Chitinophaga filiformis</name>
    <name type="common">Myxococcus filiformis</name>
    <name type="synonym">Flexibacter filiformis</name>
    <dbReference type="NCBI Taxonomy" id="104663"/>
    <lineage>
        <taxon>Bacteria</taxon>
        <taxon>Pseudomonadati</taxon>
        <taxon>Bacteroidota</taxon>
        <taxon>Chitinophagia</taxon>
        <taxon>Chitinophagales</taxon>
        <taxon>Chitinophagaceae</taxon>
        <taxon>Chitinophaga</taxon>
    </lineage>
</organism>
<evidence type="ECO:0000313" key="3">
    <source>
        <dbReference type="Proteomes" id="UP000199045"/>
    </source>
</evidence>
<dbReference type="AlphaFoldDB" id="A0A1G8AIP4"/>
<accession>A0A1G8AIP4</accession>
<dbReference type="RefSeq" id="WP_089837162.1">
    <property type="nucleotide sequence ID" value="NZ_FNBN01000009.1"/>
</dbReference>
<evidence type="ECO:0000313" key="2">
    <source>
        <dbReference type="EMBL" id="SDH20808.1"/>
    </source>
</evidence>
<keyword evidence="1" id="KW-0472">Membrane</keyword>
<dbReference type="OrthoDB" id="680868at2"/>
<dbReference type="EMBL" id="FNBN01000009">
    <property type="protein sequence ID" value="SDH20808.1"/>
    <property type="molecule type" value="Genomic_DNA"/>
</dbReference>
<sequence length="67" mass="7153">MKKAMIAASIVGAAAAGVILYMTRKNGGMKGLMEKAGSAADNARRMANRHLRKSQQKINTMVNESMA</sequence>
<keyword evidence="1" id="KW-0812">Transmembrane</keyword>
<evidence type="ECO:0000256" key="1">
    <source>
        <dbReference type="SAM" id="Phobius"/>
    </source>
</evidence>
<dbReference type="Proteomes" id="UP000199045">
    <property type="component" value="Unassembled WGS sequence"/>
</dbReference>
<gene>
    <name evidence="2" type="ORF">SAMN04488121_109274</name>
</gene>
<name>A0A1G8AIP4_CHIFI</name>